<organism evidence="7 8">
    <name type="scientific">Hortaea werneckii</name>
    <name type="common">Black yeast</name>
    <name type="synonym">Cladosporium werneckii</name>
    <dbReference type="NCBI Taxonomy" id="91943"/>
    <lineage>
        <taxon>Eukaryota</taxon>
        <taxon>Fungi</taxon>
        <taxon>Dikarya</taxon>
        <taxon>Ascomycota</taxon>
        <taxon>Pezizomycotina</taxon>
        <taxon>Dothideomycetes</taxon>
        <taxon>Dothideomycetidae</taxon>
        <taxon>Mycosphaerellales</taxon>
        <taxon>Teratosphaeriaceae</taxon>
        <taxon>Hortaea</taxon>
    </lineage>
</organism>
<dbReference type="GO" id="GO:0017136">
    <property type="term" value="F:histone deacetylase activity, NAD-dependent"/>
    <property type="evidence" value="ECO:0007669"/>
    <property type="project" value="TreeGrafter"/>
</dbReference>
<sequence length="343" mass="36903">MHTRSVRAASSATQPHTVINGPIGISSLDGDDIKSFHKYLTKSKRVLALLGAGLSASSGLPTFRGAGGLWRTHNSTDLATPGAFRSNPGLVWQFYSYRRHMALQAQPNTAHYALAELARKLPGFQALSQNVDGLSQRADHPAKQLQLLHGTLFEVRCADRSGCGYSETNFTDHIVPSLAIPTSAEDPTTNTARHHTSPQHQPSGGGGGTDLDISNPNTPLPIPSSAQLPHCPSCQQFLLRPGVVWFGESLPFHVLETVEDYLNERAPIDLILVIGTSAQVYPAAGYVDKARERGARVCVVNMDASDMPAGGWEEGDWFFRGDAAVVVPRLLEPVIGKVAGRSE</sequence>
<dbReference type="EMBL" id="QWIK01001152">
    <property type="protein sequence ID" value="RMX97103.1"/>
    <property type="molecule type" value="Genomic_DNA"/>
</dbReference>
<dbReference type="InterPro" id="IPR027546">
    <property type="entry name" value="Sirtuin_class_III"/>
</dbReference>
<dbReference type="GO" id="GO:0070403">
    <property type="term" value="F:NAD+ binding"/>
    <property type="evidence" value="ECO:0007669"/>
    <property type="project" value="InterPro"/>
</dbReference>
<dbReference type="Pfam" id="PF02146">
    <property type="entry name" value="SIR2"/>
    <property type="match status" value="1"/>
</dbReference>
<name>A0A3M6Y227_HORWE</name>
<dbReference type="GO" id="GO:0046872">
    <property type="term" value="F:metal ion binding"/>
    <property type="evidence" value="ECO:0007669"/>
    <property type="project" value="UniProtKB-KW"/>
</dbReference>
<evidence type="ECO:0000313" key="7">
    <source>
        <dbReference type="EMBL" id="RMX97103.1"/>
    </source>
</evidence>
<evidence type="ECO:0000259" key="6">
    <source>
        <dbReference type="PROSITE" id="PS50305"/>
    </source>
</evidence>
<evidence type="ECO:0000256" key="4">
    <source>
        <dbReference type="PROSITE-ProRule" id="PRU00236"/>
    </source>
</evidence>
<dbReference type="Proteomes" id="UP000282582">
    <property type="component" value="Unassembled WGS sequence"/>
</dbReference>
<dbReference type="InterPro" id="IPR026591">
    <property type="entry name" value="Sirtuin_cat_small_dom_sf"/>
</dbReference>
<comment type="similarity">
    <text evidence="1">Belongs to the sirtuin family. Class I subfamily.</text>
</comment>
<dbReference type="VEuPathDB" id="FungiDB:BTJ68_14724"/>
<evidence type="ECO:0000256" key="3">
    <source>
        <dbReference type="ARBA" id="ARBA00023027"/>
    </source>
</evidence>
<dbReference type="InterPro" id="IPR003000">
    <property type="entry name" value="Sirtuin"/>
</dbReference>
<feature type="active site" description="Proton acceptor" evidence="4">
    <location>
        <position position="149"/>
    </location>
</feature>
<evidence type="ECO:0000256" key="1">
    <source>
        <dbReference type="ARBA" id="ARBA00006924"/>
    </source>
</evidence>
<evidence type="ECO:0000256" key="2">
    <source>
        <dbReference type="ARBA" id="ARBA00022679"/>
    </source>
</evidence>
<evidence type="ECO:0000313" key="8">
    <source>
        <dbReference type="Proteomes" id="UP000282582"/>
    </source>
</evidence>
<feature type="binding site" evidence="4">
    <location>
        <position position="231"/>
    </location>
    <ligand>
        <name>Zn(2+)</name>
        <dbReference type="ChEBI" id="CHEBI:29105"/>
    </ligand>
</feature>
<dbReference type="CDD" id="cd01412">
    <property type="entry name" value="SIRT5_Af1_CobB"/>
    <property type="match status" value="1"/>
</dbReference>
<evidence type="ECO:0000256" key="5">
    <source>
        <dbReference type="SAM" id="MobiDB-lite"/>
    </source>
</evidence>
<keyword evidence="3" id="KW-0520">NAD</keyword>
<feature type="region of interest" description="Disordered" evidence="5">
    <location>
        <begin position="181"/>
        <end position="224"/>
    </location>
</feature>
<keyword evidence="2" id="KW-0808">Transferase</keyword>
<keyword evidence="4" id="KW-0479">Metal-binding</keyword>
<dbReference type="PROSITE" id="PS50305">
    <property type="entry name" value="SIRTUIN"/>
    <property type="match status" value="1"/>
</dbReference>
<dbReference type="PANTHER" id="PTHR11085:SF10">
    <property type="entry name" value="NAD-DEPENDENT PROTEIN DEACYLASE SIRTUIN-5, MITOCHONDRIAL-RELATED"/>
    <property type="match status" value="1"/>
</dbReference>
<feature type="binding site" evidence="4">
    <location>
        <position position="163"/>
    </location>
    <ligand>
        <name>Zn(2+)</name>
        <dbReference type="ChEBI" id="CHEBI:29105"/>
    </ligand>
</feature>
<dbReference type="PANTHER" id="PTHR11085">
    <property type="entry name" value="NAD-DEPENDENT PROTEIN DEACYLASE SIRTUIN-5, MITOCHONDRIAL-RELATED"/>
    <property type="match status" value="1"/>
</dbReference>
<dbReference type="GO" id="GO:0036055">
    <property type="term" value="F:protein-succinyllysine desuccinylase activity"/>
    <property type="evidence" value="ECO:0007669"/>
    <property type="project" value="InterPro"/>
</dbReference>
<dbReference type="GO" id="GO:0005634">
    <property type="term" value="C:nucleus"/>
    <property type="evidence" value="ECO:0007669"/>
    <property type="project" value="TreeGrafter"/>
</dbReference>
<dbReference type="GO" id="GO:0036054">
    <property type="term" value="F:protein-malonyllysine demalonylase activity"/>
    <property type="evidence" value="ECO:0007669"/>
    <property type="project" value="InterPro"/>
</dbReference>
<dbReference type="Gene3D" id="3.30.1600.10">
    <property type="entry name" value="SIR2/SIRT2 'Small Domain"/>
    <property type="match status" value="1"/>
</dbReference>
<feature type="binding site" evidence="4">
    <location>
        <position position="157"/>
    </location>
    <ligand>
        <name>Zn(2+)</name>
        <dbReference type="ChEBI" id="CHEBI:29105"/>
    </ligand>
</feature>
<gene>
    <name evidence="7" type="ORF">D0868_10826</name>
</gene>
<reference evidence="7 8" key="1">
    <citation type="journal article" date="2018" name="BMC Genomics">
        <title>Genomic evidence for intraspecific hybridization in a clonal and extremely halotolerant yeast.</title>
        <authorList>
            <person name="Gostincar C."/>
            <person name="Stajich J.E."/>
            <person name="Zupancic J."/>
            <person name="Zalar P."/>
            <person name="Gunde-Cimerman N."/>
        </authorList>
    </citation>
    <scope>NUCLEOTIDE SEQUENCE [LARGE SCALE GENOMIC DNA]</scope>
    <source>
        <strain evidence="7 8">EXF-6654</strain>
    </source>
</reference>
<keyword evidence="4" id="KW-0862">Zinc</keyword>
<dbReference type="SUPFAM" id="SSF52467">
    <property type="entry name" value="DHS-like NAD/FAD-binding domain"/>
    <property type="match status" value="1"/>
</dbReference>
<dbReference type="InterPro" id="IPR026590">
    <property type="entry name" value="Ssirtuin_cat_dom"/>
</dbReference>
<proteinExistence type="inferred from homology"/>
<dbReference type="InterPro" id="IPR029035">
    <property type="entry name" value="DHS-like_NAD/FAD-binding_dom"/>
</dbReference>
<feature type="binding site" evidence="4">
    <location>
        <position position="234"/>
    </location>
    <ligand>
        <name>Zn(2+)</name>
        <dbReference type="ChEBI" id="CHEBI:29105"/>
    </ligand>
</feature>
<dbReference type="Gene3D" id="3.40.50.1220">
    <property type="entry name" value="TPP-binding domain"/>
    <property type="match status" value="1"/>
</dbReference>
<feature type="domain" description="Deacetylase sirtuin-type" evidence="6">
    <location>
        <begin position="26"/>
        <end position="337"/>
    </location>
</feature>
<dbReference type="InterPro" id="IPR050134">
    <property type="entry name" value="NAD-dep_sirtuin_deacylases"/>
</dbReference>
<protein>
    <recommendedName>
        <fullName evidence="6">Deacetylase sirtuin-type domain-containing protein</fullName>
    </recommendedName>
</protein>
<comment type="caution">
    <text evidence="7">The sequence shown here is derived from an EMBL/GenBank/DDBJ whole genome shotgun (WGS) entry which is preliminary data.</text>
</comment>
<accession>A0A3M6Y227</accession>
<dbReference type="AlphaFoldDB" id="A0A3M6Y227"/>